<feature type="chain" id="PRO_5015559294" evidence="1">
    <location>
        <begin position="25"/>
        <end position="293"/>
    </location>
</feature>
<feature type="signal peptide" evidence="1">
    <location>
        <begin position="1"/>
        <end position="24"/>
    </location>
</feature>
<dbReference type="AlphaFoldDB" id="A0A2S7T625"/>
<keyword evidence="1" id="KW-0732">Signal</keyword>
<evidence type="ECO:0000313" key="2">
    <source>
        <dbReference type="EMBL" id="PQJ15379.1"/>
    </source>
</evidence>
<reference evidence="3" key="1">
    <citation type="submission" date="2016-11" db="EMBL/GenBank/DDBJ databases">
        <title>Trade-off between light-utilization and light-protection in marine flavobacteria.</title>
        <authorList>
            <person name="Kumagai Y."/>
            <person name="Yoshizawa S."/>
            <person name="Kogure K."/>
        </authorList>
    </citation>
    <scope>NUCLEOTIDE SEQUENCE [LARGE SCALE GENOMIC DNA]</scope>
    <source>
        <strain evidence="3">SG-18</strain>
    </source>
</reference>
<gene>
    <name evidence="2" type="ORF">BST99_06165</name>
</gene>
<dbReference type="EMBL" id="MQVX01000001">
    <property type="protein sequence ID" value="PQJ15379.1"/>
    <property type="molecule type" value="Genomic_DNA"/>
</dbReference>
<name>A0A2S7T625_9FLAO</name>
<comment type="caution">
    <text evidence="2">The sequence shown here is derived from an EMBL/GenBank/DDBJ whole genome shotgun (WGS) entry which is preliminary data.</text>
</comment>
<keyword evidence="3" id="KW-1185">Reference proteome</keyword>
<proteinExistence type="predicted"/>
<evidence type="ECO:0000313" key="3">
    <source>
        <dbReference type="Proteomes" id="UP000239366"/>
    </source>
</evidence>
<sequence length="293" mass="32494">MKDLKSLFLPLLALCLLSWSSAQTKFTGIAMSASVPSGWQIQEENYGQILMSNPNVQGALMFVEHGWYNEQMILQNMQQNIQEEGFQAALASDVMQLENGNYIALYQGYAGQQEVIIVAVVSQSKLWQIGGVMTLILVTAEQFNDNFQNMAVEVSNTIRYRSFMSKEAQQKANMFKGRKLIRYSSYYTSDWANTVSVGSSSKTTINFCSSGKFIFDGYSDFSAGGGAFDGQVSSSNTEGVGLWSLMVVNNYMVIRLVSLAGEVNYMPIESYTDEGYYYINGDKWAIGGSSVCN</sequence>
<accession>A0A2S7T625</accession>
<protein>
    <submittedName>
        <fullName evidence="2">Uncharacterized protein</fullName>
    </submittedName>
</protein>
<evidence type="ECO:0000256" key="1">
    <source>
        <dbReference type="SAM" id="SignalP"/>
    </source>
</evidence>
<dbReference type="Proteomes" id="UP000239366">
    <property type="component" value="Unassembled WGS sequence"/>
</dbReference>
<organism evidence="2 3">
    <name type="scientific">Aureicoccus marinus</name>
    <dbReference type="NCBI Taxonomy" id="754435"/>
    <lineage>
        <taxon>Bacteria</taxon>
        <taxon>Pseudomonadati</taxon>
        <taxon>Bacteroidota</taxon>
        <taxon>Flavobacteriia</taxon>
        <taxon>Flavobacteriales</taxon>
        <taxon>Flavobacteriaceae</taxon>
        <taxon>Aureicoccus</taxon>
    </lineage>
</organism>